<gene>
    <name evidence="1" type="ordered locus">Marme_1849</name>
</gene>
<reference evidence="1 2" key="1">
    <citation type="journal article" date="2012" name="Stand. Genomic Sci.">
        <title>Complete genome sequence of the melanogenic marine bacterium Marinomonas mediterranea type strain (MMB-1(T)).</title>
        <authorList>
            <person name="Lucas-Elio P."/>
            <person name="Goodwin L."/>
            <person name="Woyke T."/>
            <person name="Pitluck S."/>
            <person name="Nolan M."/>
            <person name="Kyrpides N.C."/>
            <person name="Detter J.C."/>
            <person name="Copeland A."/>
            <person name="Teshima H."/>
            <person name="Bruce D."/>
            <person name="Detter C."/>
            <person name="Tapia R."/>
            <person name="Han S."/>
            <person name="Land M.L."/>
            <person name="Ivanova N."/>
            <person name="Mikhailova N."/>
            <person name="Johnston A.W."/>
            <person name="Sanchez-Amat A."/>
        </authorList>
    </citation>
    <scope>NUCLEOTIDE SEQUENCE [LARGE SCALE GENOMIC DNA]</scope>
    <source>
        <strain evidence="2">ATCC 700492 / JCM 21426 / NBRC 103028 / MMB-1</strain>
    </source>
</reference>
<evidence type="ECO:0000313" key="2">
    <source>
        <dbReference type="Proteomes" id="UP000001062"/>
    </source>
</evidence>
<dbReference type="KEGG" id="mme:Marme_1849"/>
<dbReference type="RefSeq" id="WP_013661010.1">
    <property type="nucleotide sequence ID" value="NC_015276.1"/>
</dbReference>
<name>F2K227_MARM1</name>
<proteinExistence type="predicted"/>
<dbReference type="eggNOG" id="COG5301">
    <property type="taxonomic scope" value="Bacteria"/>
</dbReference>
<accession>F2K227</accession>
<dbReference type="EMBL" id="CP002583">
    <property type="protein sequence ID" value="ADZ91105.1"/>
    <property type="molecule type" value="Genomic_DNA"/>
</dbReference>
<dbReference type="PATRIC" id="fig|717774.3.peg.1904"/>
<evidence type="ECO:0000313" key="1">
    <source>
        <dbReference type="EMBL" id="ADZ91105.1"/>
    </source>
</evidence>
<protein>
    <recommendedName>
        <fullName evidence="3">Phage tail protein</fullName>
    </recommendedName>
</protein>
<keyword evidence="2" id="KW-1185">Reference proteome</keyword>
<dbReference type="Proteomes" id="UP000001062">
    <property type="component" value="Chromosome"/>
</dbReference>
<sequence length="178" mass="19104">MSALGLVITEEGLAECISAKQAGIQIKITHVGAGDRSYTPIANQTRLYSEKQRVEFNDTVDIGAGKIKAIAKFEGDLEYSANELGFYLETGTLLGVISSPGVTLNYKSAGGKMIIQHVLNLSALPTDSVSIQVGTDNLNILIDNEMMMDAVAFVRSQVVATKQAHMLMQLSEKLRLGG</sequence>
<dbReference type="OrthoDB" id="8596123at2"/>
<evidence type="ECO:0008006" key="3">
    <source>
        <dbReference type="Google" id="ProtNLM"/>
    </source>
</evidence>
<dbReference type="HOGENOM" id="CLU_083005_1_0_6"/>
<dbReference type="AlphaFoldDB" id="F2K227"/>
<dbReference type="STRING" id="717774.Marme_1849"/>
<organism evidence="1 2">
    <name type="scientific">Marinomonas mediterranea (strain ATCC 700492 / JCM 21426 / NBRC 103028 / MMB-1)</name>
    <dbReference type="NCBI Taxonomy" id="717774"/>
    <lineage>
        <taxon>Bacteria</taxon>
        <taxon>Pseudomonadati</taxon>
        <taxon>Pseudomonadota</taxon>
        <taxon>Gammaproteobacteria</taxon>
        <taxon>Oceanospirillales</taxon>
        <taxon>Oceanospirillaceae</taxon>
        <taxon>Marinomonas</taxon>
    </lineage>
</organism>